<dbReference type="Gene3D" id="2.40.37.10">
    <property type="entry name" value="Lyase, Ornithine Decarboxylase, Chain A, domain 1"/>
    <property type="match status" value="1"/>
</dbReference>
<dbReference type="PRINTS" id="PR00992">
    <property type="entry name" value="ALARACEMASE"/>
</dbReference>
<dbReference type="PANTHER" id="PTHR30511">
    <property type="entry name" value="ALANINE RACEMASE"/>
    <property type="match status" value="1"/>
</dbReference>
<evidence type="ECO:0000256" key="2">
    <source>
        <dbReference type="ARBA" id="ARBA00022898"/>
    </source>
</evidence>
<dbReference type="InterPro" id="IPR011079">
    <property type="entry name" value="Ala_racemase_C"/>
</dbReference>
<proteinExistence type="predicted"/>
<keyword evidence="3 5" id="KW-0413">Isomerase</keyword>
<dbReference type="AlphaFoldDB" id="A0A645HU88"/>
<dbReference type="InterPro" id="IPR009006">
    <property type="entry name" value="Ala_racemase/Decarboxylase_C"/>
</dbReference>
<dbReference type="SUPFAM" id="SSF50621">
    <property type="entry name" value="Alanine racemase C-terminal domain-like"/>
    <property type="match status" value="1"/>
</dbReference>
<reference evidence="5" key="1">
    <citation type="submission" date="2019-08" db="EMBL/GenBank/DDBJ databases">
        <authorList>
            <person name="Kucharzyk K."/>
            <person name="Murdoch R.W."/>
            <person name="Higgins S."/>
            <person name="Loffler F."/>
        </authorList>
    </citation>
    <scope>NUCLEOTIDE SEQUENCE</scope>
</reference>
<name>A0A645HU88_9ZZZZ</name>
<comment type="caution">
    <text evidence="5">The sequence shown here is derived from an EMBL/GenBank/DDBJ whole genome shotgun (WGS) entry which is preliminary data.</text>
</comment>
<dbReference type="Pfam" id="PF00842">
    <property type="entry name" value="Ala_racemase_C"/>
    <property type="match status" value="1"/>
</dbReference>
<dbReference type="GO" id="GO:0030170">
    <property type="term" value="F:pyridoxal phosphate binding"/>
    <property type="evidence" value="ECO:0007669"/>
    <property type="project" value="TreeGrafter"/>
</dbReference>
<accession>A0A645HU88</accession>
<organism evidence="5">
    <name type="scientific">bioreactor metagenome</name>
    <dbReference type="NCBI Taxonomy" id="1076179"/>
    <lineage>
        <taxon>unclassified sequences</taxon>
        <taxon>metagenomes</taxon>
        <taxon>ecological metagenomes</taxon>
    </lineage>
</organism>
<evidence type="ECO:0000256" key="3">
    <source>
        <dbReference type="ARBA" id="ARBA00023235"/>
    </source>
</evidence>
<evidence type="ECO:0000259" key="4">
    <source>
        <dbReference type="SMART" id="SM01005"/>
    </source>
</evidence>
<sequence>MLPAGSGVSYNHRYITSKDELIGATAVGYADGFRRKLGNIALINGVRVEQAGMVCMDQTMWKLENVPNPKVGDEVILIGSQGNERIRAEEVAASWNTIDYEVVCGLSARVPRYYFYQ</sequence>
<protein>
    <submittedName>
        <fullName evidence="5">Alanine racemase 1</fullName>
        <ecNumber evidence="5">5.1.1.1</ecNumber>
    </submittedName>
</protein>
<feature type="domain" description="Alanine racemase C-terminal" evidence="4">
    <location>
        <begin position="2"/>
        <end position="115"/>
    </location>
</feature>
<gene>
    <name evidence="5" type="primary">alr1_38</name>
    <name evidence="5" type="ORF">SDC9_186468</name>
</gene>
<dbReference type="PANTHER" id="PTHR30511:SF0">
    <property type="entry name" value="ALANINE RACEMASE, CATABOLIC-RELATED"/>
    <property type="match status" value="1"/>
</dbReference>
<dbReference type="EC" id="5.1.1.1" evidence="5"/>
<dbReference type="GO" id="GO:0005829">
    <property type="term" value="C:cytosol"/>
    <property type="evidence" value="ECO:0007669"/>
    <property type="project" value="TreeGrafter"/>
</dbReference>
<comment type="cofactor">
    <cofactor evidence="1">
        <name>pyridoxal 5'-phosphate</name>
        <dbReference type="ChEBI" id="CHEBI:597326"/>
    </cofactor>
</comment>
<evidence type="ECO:0000256" key="1">
    <source>
        <dbReference type="ARBA" id="ARBA00001933"/>
    </source>
</evidence>
<dbReference type="GO" id="GO:0008784">
    <property type="term" value="F:alanine racemase activity"/>
    <property type="evidence" value="ECO:0007669"/>
    <property type="project" value="UniProtKB-EC"/>
</dbReference>
<dbReference type="SMART" id="SM01005">
    <property type="entry name" value="Ala_racemase_C"/>
    <property type="match status" value="1"/>
</dbReference>
<dbReference type="GO" id="GO:0006522">
    <property type="term" value="P:alanine metabolic process"/>
    <property type="evidence" value="ECO:0007669"/>
    <property type="project" value="InterPro"/>
</dbReference>
<dbReference type="InterPro" id="IPR000821">
    <property type="entry name" value="Ala_racemase"/>
</dbReference>
<keyword evidence="2" id="KW-0663">Pyridoxal phosphate</keyword>
<dbReference type="EMBL" id="VSSQ01094471">
    <property type="protein sequence ID" value="MPN38943.1"/>
    <property type="molecule type" value="Genomic_DNA"/>
</dbReference>
<evidence type="ECO:0000313" key="5">
    <source>
        <dbReference type="EMBL" id="MPN38943.1"/>
    </source>
</evidence>